<evidence type="ECO:0000313" key="2">
    <source>
        <dbReference type="EMBL" id="GIY37808.1"/>
    </source>
</evidence>
<comment type="caution">
    <text evidence="2">The sequence shown here is derived from an EMBL/GenBank/DDBJ whole genome shotgun (WGS) entry which is preliminary data.</text>
</comment>
<reference evidence="2 3" key="1">
    <citation type="submission" date="2021-06" db="EMBL/GenBank/DDBJ databases">
        <title>Caerostris extrusa draft genome.</title>
        <authorList>
            <person name="Kono N."/>
            <person name="Arakawa K."/>
        </authorList>
    </citation>
    <scope>NUCLEOTIDE SEQUENCE [LARGE SCALE GENOMIC DNA]</scope>
</reference>
<feature type="region of interest" description="Disordered" evidence="1">
    <location>
        <begin position="85"/>
        <end position="112"/>
    </location>
</feature>
<evidence type="ECO:0000313" key="3">
    <source>
        <dbReference type="Proteomes" id="UP001054945"/>
    </source>
</evidence>
<evidence type="ECO:0000256" key="1">
    <source>
        <dbReference type="SAM" id="MobiDB-lite"/>
    </source>
</evidence>
<sequence>MNLEIRSRTNHTFMAAQQSPFDEQTIKKGGWRGRADDKGRGGAPVRKGIIGNDTLVALNPFGASWYGGNRARDSQLLKRWCFPLHTGPSHPARAHPSVPPPLPHPLDGGKIS</sequence>
<accession>A0AAV4STR0</accession>
<dbReference type="EMBL" id="BPLR01010219">
    <property type="protein sequence ID" value="GIY37808.1"/>
    <property type="molecule type" value="Genomic_DNA"/>
</dbReference>
<name>A0AAV4STR0_CAEEX</name>
<dbReference type="AlphaFoldDB" id="A0AAV4STR0"/>
<keyword evidence="3" id="KW-1185">Reference proteome</keyword>
<protein>
    <submittedName>
        <fullName evidence="2">Uncharacterized protein</fullName>
    </submittedName>
</protein>
<gene>
    <name evidence="2" type="ORF">CEXT_491341</name>
</gene>
<feature type="region of interest" description="Disordered" evidence="1">
    <location>
        <begin position="16"/>
        <end position="48"/>
    </location>
</feature>
<proteinExistence type="predicted"/>
<organism evidence="2 3">
    <name type="scientific">Caerostris extrusa</name>
    <name type="common">Bark spider</name>
    <name type="synonym">Caerostris bankana</name>
    <dbReference type="NCBI Taxonomy" id="172846"/>
    <lineage>
        <taxon>Eukaryota</taxon>
        <taxon>Metazoa</taxon>
        <taxon>Ecdysozoa</taxon>
        <taxon>Arthropoda</taxon>
        <taxon>Chelicerata</taxon>
        <taxon>Arachnida</taxon>
        <taxon>Araneae</taxon>
        <taxon>Araneomorphae</taxon>
        <taxon>Entelegynae</taxon>
        <taxon>Araneoidea</taxon>
        <taxon>Araneidae</taxon>
        <taxon>Caerostris</taxon>
    </lineage>
</organism>
<dbReference type="Proteomes" id="UP001054945">
    <property type="component" value="Unassembled WGS sequence"/>
</dbReference>